<dbReference type="GO" id="GO:0004065">
    <property type="term" value="F:arylsulfatase activity"/>
    <property type="evidence" value="ECO:0007669"/>
    <property type="project" value="TreeGrafter"/>
</dbReference>
<dbReference type="Gene3D" id="3.40.720.10">
    <property type="entry name" value="Alkaline Phosphatase, subunit A"/>
    <property type="match status" value="1"/>
</dbReference>
<reference evidence="4 5" key="1">
    <citation type="submission" date="2019-04" db="EMBL/GenBank/DDBJ databases">
        <authorList>
            <person name="Van Vliet M D."/>
        </authorList>
    </citation>
    <scope>NUCLEOTIDE SEQUENCE [LARGE SCALE GENOMIC DNA]</scope>
    <source>
        <strain evidence="4 5">F21</strain>
    </source>
</reference>
<feature type="chain" id="PRO_5028957168" evidence="2">
    <location>
        <begin position="20"/>
        <end position="506"/>
    </location>
</feature>
<gene>
    <name evidence="4" type="ORF">SCARR_00134</name>
</gene>
<keyword evidence="2" id="KW-0732">Signal</keyword>
<feature type="domain" description="Sulfatase N-terminal" evidence="3">
    <location>
        <begin position="23"/>
        <end position="354"/>
    </location>
</feature>
<evidence type="ECO:0000313" key="4">
    <source>
        <dbReference type="EMBL" id="VGO18083.1"/>
    </source>
</evidence>
<protein>
    <submittedName>
        <fullName evidence="4">Arylsulfatase</fullName>
    </submittedName>
</protein>
<dbReference type="InterPro" id="IPR050738">
    <property type="entry name" value="Sulfatase"/>
</dbReference>
<dbReference type="CDD" id="cd16031">
    <property type="entry name" value="G6S_like"/>
    <property type="match status" value="1"/>
</dbReference>
<proteinExistence type="inferred from homology"/>
<sequence length="506" mass="56174">MFRLKSLLLILAIGSGAMAAERPNIVFLFSDDQTIGAMGCYGNKEIITPNLDQLARDGVRFLNHYNTTSICMASRACVMTGLYEYRHGCNFGHGDLERRIFEASYTARLRKAGYFTGFVGKIGFEIQDEDFDVFDQEFDVFAGGPSQTSYNTAKNKRYARYAEQYPHASRACGAWGQDFIKTAKASGKPFCMSVSFKAPHMPFTPDPIDLKLYESVKIFKRPANFGVDNAAHLSPQSQTGRQAKIYRDWVNNYDETVRKYYALITGVDAAVGMIREGLEREGVAENTVIIFTSDNGYNSGSHGFGGKVLPYEEGSKSPLIIYDPRQPETQAGLVSEAVTANVDMAATIFALSGVAAPEELDGKDLLPLLSNPSARVRDALPLFNFWGPASCQSMAIVTPEWKYIHWYSEDKGMKTTDELFHLAKDRIEMKNVAGNPENADVLAKMQKAYDVELAAISSSFVPNHNYDAFGKVFGRSLLWDAKKDLVKAYSGRVQKDSSGKKPKKDK</sequence>
<dbReference type="RefSeq" id="WP_136059610.1">
    <property type="nucleotide sequence ID" value="NZ_CAAHFH010000001.1"/>
</dbReference>
<dbReference type="EMBL" id="CAAHFH010000001">
    <property type="protein sequence ID" value="VGO18083.1"/>
    <property type="molecule type" value="Genomic_DNA"/>
</dbReference>
<dbReference type="InterPro" id="IPR000917">
    <property type="entry name" value="Sulfatase_N"/>
</dbReference>
<evidence type="ECO:0000313" key="5">
    <source>
        <dbReference type="Proteomes" id="UP000346198"/>
    </source>
</evidence>
<evidence type="ECO:0000259" key="3">
    <source>
        <dbReference type="Pfam" id="PF00884"/>
    </source>
</evidence>
<evidence type="ECO:0000256" key="1">
    <source>
        <dbReference type="ARBA" id="ARBA00008779"/>
    </source>
</evidence>
<dbReference type="InterPro" id="IPR017850">
    <property type="entry name" value="Alkaline_phosphatase_core_sf"/>
</dbReference>
<accession>A0A6C2UE05</accession>
<dbReference type="Proteomes" id="UP000346198">
    <property type="component" value="Unassembled WGS sequence"/>
</dbReference>
<dbReference type="Pfam" id="PF00884">
    <property type="entry name" value="Sulfatase"/>
    <property type="match status" value="1"/>
</dbReference>
<evidence type="ECO:0000256" key="2">
    <source>
        <dbReference type="SAM" id="SignalP"/>
    </source>
</evidence>
<dbReference type="SUPFAM" id="SSF53649">
    <property type="entry name" value="Alkaline phosphatase-like"/>
    <property type="match status" value="1"/>
</dbReference>
<comment type="similarity">
    <text evidence="1">Belongs to the sulfatase family.</text>
</comment>
<feature type="signal peptide" evidence="2">
    <location>
        <begin position="1"/>
        <end position="19"/>
    </location>
</feature>
<dbReference type="PANTHER" id="PTHR42693:SF33">
    <property type="entry name" value="ARYLSULFATASE"/>
    <property type="match status" value="1"/>
</dbReference>
<dbReference type="AlphaFoldDB" id="A0A6C2UE05"/>
<name>A0A6C2UE05_9BACT</name>
<dbReference type="PANTHER" id="PTHR42693">
    <property type="entry name" value="ARYLSULFATASE FAMILY MEMBER"/>
    <property type="match status" value="1"/>
</dbReference>
<organism evidence="4 5">
    <name type="scientific">Pontiella sulfatireligans</name>
    <dbReference type="NCBI Taxonomy" id="2750658"/>
    <lineage>
        <taxon>Bacteria</taxon>
        <taxon>Pseudomonadati</taxon>
        <taxon>Kiritimatiellota</taxon>
        <taxon>Kiritimatiellia</taxon>
        <taxon>Kiritimatiellales</taxon>
        <taxon>Pontiellaceae</taxon>
        <taxon>Pontiella</taxon>
    </lineage>
</organism>
<keyword evidence="5" id="KW-1185">Reference proteome</keyword>